<reference evidence="7 8" key="1">
    <citation type="journal article" date="2024" name="Chem. Sci.">
        <title>Discovery of megapolipeptins by genome mining of a Burkholderiales bacteria collection.</title>
        <authorList>
            <person name="Paulo B.S."/>
            <person name="Recchia M.J.J."/>
            <person name="Lee S."/>
            <person name="Fergusson C.H."/>
            <person name="Romanowski S.B."/>
            <person name="Hernandez A."/>
            <person name="Krull N."/>
            <person name="Liu D.Y."/>
            <person name="Cavanagh H."/>
            <person name="Bos A."/>
            <person name="Gray C.A."/>
            <person name="Murphy B.T."/>
            <person name="Linington R.G."/>
            <person name="Eustaquio A.S."/>
        </authorList>
    </citation>
    <scope>NUCLEOTIDE SEQUENCE [LARGE SCALE GENOMIC DNA]</scope>
    <source>
        <strain evidence="7 8">RL16-012-BIC-B</strain>
    </source>
</reference>
<organism evidence="7 8">
    <name type="scientific">Paraburkholderia agricolaris</name>
    <dbReference type="NCBI Taxonomy" id="2152888"/>
    <lineage>
        <taxon>Bacteria</taxon>
        <taxon>Pseudomonadati</taxon>
        <taxon>Pseudomonadota</taxon>
        <taxon>Betaproteobacteria</taxon>
        <taxon>Burkholderiales</taxon>
        <taxon>Burkholderiaceae</taxon>
        <taxon>Paraburkholderia</taxon>
    </lineage>
</organism>
<evidence type="ECO:0000256" key="6">
    <source>
        <dbReference type="PIRNR" id="PIRNR018267"/>
    </source>
</evidence>
<keyword evidence="2 6" id="KW-0255">Endonuclease</keyword>
<keyword evidence="3 6" id="KW-0227">DNA damage</keyword>
<comment type="similarity">
    <text evidence="6">Belongs to the vsr family.</text>
</comment>
<dbReference type="Proteomes" id="UP001629249">
    <property type="component" value="Unassembled WGS sequence"/>
</dbReference>
<comment type="function">
    <text evidence="6">May nick specific sequences that contain T:G mispairs resulting from m5C-deamination.</text>
</comment>
<keyword evidence="4 6" id="KW-0378">Hydrolase</keyword>
<evidence type="ECO:0000256" key="1">
    <source>
        <dbReference type="ARBA" id="ARBA00022722"/>
    </source>
</evidence>
<protein>
    <recommendedName>
        <fullName evidence="6">Very short patch repair endonuclease</fullName>
        <ecNumber evidence="6">3.1.-.-</ecNumber>
    </recommendedName>
</protein>
<evidence type="ECO:0000256" key="2">
    <source>
        <dbReference type="ARBA" id="ARBA00022759"/>
    </source>
</evidence>
<gene>
    <name evidence="7" type="ORF">PQR66_19130</name>
</gene>
<evidence type="ECO:0000256" key="4">
    <source>
        <dbReference type="ARBA" id="ARBA00022801"/>
    </source>
</evidence>
<evidence type="ECO:0000256" key="5">
    <source>
        <dbReference type="ARBA" id="ARBA00023204"/>
    </source>
</evidence>
<evidence type="ECO:0000313" key="8">
    <source>
        <dbReference type="Proteomes" id="UP001629249"/>
    </source>
</evidence>
<evidence type="ECO:0000256" key="3">
    <source>
        <dbReference type="ARBA" id="ARBA00022763"/>
    </source>
</evidence>
<keyword evidence="1 6" id="KW-0540">Nuclease</keyword>
<dbReference type="GO" id="GO:0004519">
    <property type="term" value="F:endonuclease activity"/>
    <property type="evidence" value="ECO:0007669"/>
    <property type="project" value="UniProtKB-KW"/>
</dbReference>
<accession>A0ABW8ZSM0</accession>
<dbReference type="CDD" id="cd00221">
    <property type="entry name" value="Vsr"/>
    <property type="match status" value="1"/>
</dbReference>
<keyword evidence="8" id="KW-1185">Reference proteome</keyword>
<dbReference type="NCBIfam" id="TIGR00632">
    <property type="entry name" value="vsr"/>
    <property type="match status" value="1"/>
</dbReference>
<proteinExistence type="inferred from homology"/>
<name>A0ABW8ZSM0_9BURK</name>
<keyword evidence="5 6" id="KW-0234">DNA repair</keyword>
<dbReference type="Pfam" id="PF03852">
    <property type="entry name" value="Vsr"/>
    <property type="match status" value="1"/>
</dbReference>
<dbReference type="EC" id="3.1.-.-" evidence="6"/>
<dbReference type="InterPro" id="IPR004603">
    <property type="entry name" value="DNA_mismatch_endonuc_vsr"/>
</dbReference>
<dbReference type="InterPro" id="IPR011335">
    <property type="entry name" value="Restrct_endonuc-II-like"/>
</dbReference>
<dbReference type="EMBL" id="JAQQFN010000014">
    <property type="protein sequence ID" value="MFL9885164.1"/>
    <property type="molecule type" value="Genomic_DNA"/>
</dbReference>
<sequence>MTRSENMRRIRSKDTAPEICVRQALRLLGHTGYRLHRRDVPGTPDIAFVGRQVAIMVNGCFWHGHDCNVGRRRPKTNSHYWNPKIARTQQRDRESISTLRSAGWRVLVIWECETRNSSALEQRLETFLDSCAYETRPQENENTGR</sequence>
<comment type="caution">
    <text evidence="7">The sequence shown here is derived from an EMBL/GenBank/DDBJ whole genome shotgun (WGS) entry which is preliminary data.</text>
</comment>
<dbReference type="Gene3D" id="3.40.960.10">
    <property type="entry name" value="VSR Endonuclease"/>
    <property type="match status" value="1"/>
</dbReference>
<evidence type="ECO:0000313" key="7">
    <source>
        <dbReference type="EMBL" id="MFL9885164.1"/>
    </source>
</evidence>
<dbReference type="PIRSF" id="PIRSF018267">
    <property type="entry name" value="VSR_endonuc"/>
    <property type="match status" value="1"/>
</dbReference>
<dbReference type="SUPFAM" id="SSF52980">
    <property type="entry name" value="Restriction endonuclease-like"/>
    <property type="match status" value="1"/>
</dbReference>